<dbReference type="InterPro" id="IPR013780">
    <property type="entry name" value="Glyco_hydro_b"/>
</dbReference>
<dbReference type="CDD" id="cd14752">
    <property type="entry name" value="GH31_N"/>
    <property type="match status" value="1"/>
</dbReference>
<dbReference type="Proteomes" id="UP001207337">
    <property type="component" value="Unassembled WGS sequence"/>
</dbReference>
<sequence>MNNCQHYFFVLVFFLISMAIPVVGQAQESIGTLQSDIEQKGNIIMMSATNAEVQLEFCTPSMVRVRSSWDREFNEEKSLGLMVTKHDWPPVDIQSTEEEDFLDFETEYLKVRVYKSPLLVEFYSADGKLLSTEKFDQDARGITQEDEGVSVRKKLFRDEQFFGFGERMDFVNQRGKKLNLTVGRGIGRPHIVGAYNILEANYSPVPFFMSTRGYGIFFNTPYTTEWDMGHSNPDAYSFKAEGGEMDYYFMYGPDFPSILDDYTSVTGKSPLLPKFTHGLHVGTYSGGTWGYEEHTSTDYVVNLGRKFREKEIPADLLHLDSTWRMFGEHGGSGATTFEWRKTFNNPEAMFDSLYAMGYDMVGVHVRPRYDNGEKYNLLDRAREEGMVYPEPNNSGEFVNFFDSTAVDWWWENGAMKVVSQGAMFFKTDEGSAFGRKANESDKTGPTGEEAARLHNLFPLAYAKAPFERFSDHNEMRGFNLTREGYAGIQRYPYIWAGDWPSEWQYFKPVIRAGLNIGLSGVGYWSHNMGGFEHEADPELYIRWTQFGLFSPMAHLFGMDHPGYKEPWNYGEEAERIFKKYDRMRYRFIPYIYSEAYKMHKTGMPIMRALVLEYQNDENVYGIDDQYLFGSNLLIAPVTTKGAQTRVVYLPEGTWYDYWNGESYEGKQYYNIVTPLEKLPIFVKAGGILPKQRVLNLGQETADTLTLEIFPDGESSYEIYDDDGKSKNYEDGEYAITEVTANDDSGQTVIKIQAPQGEYQVPERSYKLNVHSDTAPQSVQEGSKQLNSFSSGSEYEENQQQAGWYFDEEAGELHIRLSESSEEDITVVVSK</sequence>
<feature type="domain" description="DUF5110" evidence="6">
    <location>
        <begin position="703"/>
        <end position="771"/>
    </location>
</feature>
<dbReference type="Pfam" id="PF01055">
    <property type="entry name" value="Glyco_hydro_31_2nd"/>
    <property type="match status" value="1"/>
</dbReference>
<dbReference type="InterPro" id="IPR051816">
    <property type="entry name" value="Glycosyl_Hydrolase_31"/>
</dbReference>
<keyword evidence="2" id="KW-0326">Glycosidase</keyword>
<dbReference type="InterPro" id="IPR000322">
    <property type="entry name" value="Glyco_hydro_31_TIM"/>
</dbReference>
<dbReference type="PANTHER" id="PTHR43863:SF2">
    <property type="entry name" value="MALTASE-GLUCOAMYLASE"/>
    <property type="match status" value="1"/>
</dbReference>
<evidence type="ECO:0000259" key="5">
    <source>
        <dbReference type="Pfam" id="PF13802"/>
    </source>
</evidence>
<dbReference type="Pfam" id="PF13802">
    <property type="entry name" value="Gal_mutarotas_2"/>
    <property type="match status" value="1"/>
</dbReference>
<name>A0ABT3PZN2_9BACT</name>
<dbReference type="InterPro" id="IPR017853">
    <property type="entry name" value="GH"/>
</dbReference>
<dbReference type="Pfam" id="PF21365">
    <property type="entry name" value="Glyco_hydro_31_3rd"/>
    <property type="match status" value="1"/>
</dbReference>
<accession>A0ABT3PZN2</accession>
<evidence type="ECO:0000259" key="6">
    <source>
        <dbReference type="Pfam" id="PF17137"/>
    </source>
</evidence>
<keyword evidence="9" id="KW-1185">Reference proteome</keyword>
<evidence type="ECO:0000259" key="4">
    <source>
        <dbReference type="Pfam" id="PF01055"/>
    </source>
</evidence>
<gene>
    <name evidence="8" type="ORF">LQ318_10240</name>
</gene>
<evidence type="ECO:0000313" key="8">
    <source>
        <dbReference type="EMBL" id="MCW9713285.1"/>
    </source>
</evidence>
<dbReference type="Gene3D" id="2.60.40.1760">
    <property type="entry name" value="glycosyl hydrolase (family 31)"/>
    <property type="match status" value="1"/>
</dbReference>
<dbReference type="InterPro" id="IPR048395">
    <property type="entry name" value="Glyco_hydro_31_C"/>
</dbReference>
<evidence type="ECO:0000256" key="2">
    <source>
        <dbReference type="RuleBase" id="RU361185"/>
    </source>
</evidence>
<organism evidence="8 9">
    <name type="scientific">Fodinibius salicampi</name>
    <dbReference type="NCBI Taxonomy" id="1920655"/>
    <lineage>
        <taxon>Bacteria</taxon>
        <taxon>Pseudomonadati</taxon>
        <taxon>Balneolota</taxon>
        <taxon>Balneolia</taxon>
        <taxon>Balneolales</taxon>
        <taxon>Balneolaceae</taxon>
        <taxon>Fodinibius</taxon>
    </lineage>
</organism>
<protein>
    <submittedName>
        <fullName evidence="8">DUF4968 domain-containing protein</fullName>
    </submittedName>
</protein>
<dbReference type="SUPFAM" id="SSF51011">
    <property type="entry name" value="Glycosyl hydrolase domain"/>
    <property type="match status" value="1"/>
</dbReference>
<comment type="similarity">
    <text evidence="1 2">Belongs to the glycosyl hydrolase 31 family.</text>
</comment>
<evidence type="ECO:0000256" key="3">
    <source>
        <dbReference type="SAM" id="MobiDB-lite"/>
    </source>
</evidence>
<feature type="region of interest" description="Disordered" evidence="3">
    <location>
        <begin position="773"/>
        <end position="800"/>
    </location>
</feature>
<proteinExistence type="inferred from homology"/>
<dbReference type="Pfam" id="PF17137">
    <property type="entry name" value="DUF5110"/>
    <property type="match status" value="1"/>
</dbReference>
<dbReference type="EMBL" id="JAJNDC010000002">
    <property type="protein sequence ID" value="MCW9713285.1"/>
    <property type="molecule type" value="Genomic_DNA"/>
</dbReference>
<dbReference type="Gene3D" id="2.60.40.1180">
    <property type="entry name" value="Golgi alpha-mannosidase II"/>
    <property type="match status" value="2"/>
</dbReference>
<feature type="domain" description="Glycoside hydrolase family 31 TIM barrel" evidence="4">
    <location>
        <begin position="270"/>
        <end position="593"/>
    </location>
</feature>
<keyword evidence="2" id="KW-0378">Hydrolase</keyword>
<evidence type="ECO:0000313" key="9">
    <source>
        <dbReference type="Proteomes" id="UP001207337"/>
    </source>
</evidence>
<dbReference type="RefSeq" id="WP_265789838.1">
    <property type="nucleotide sequence ID" value="NZ_BAABRS010000002.1"/>
</dbReference>
<feature type="domain" description="Glycoside hydrolase family 31 N-terminal" evidence="5">
    <location>
        <begin position="53"/>
        <end position="227"/>
    </location>
</feature>
<evidence type="ECO:0000259" key="7">
    <source>
        <dbReference type="Pfam" id="PF21365"/>
    </source>
</evidence>
<dbReference type="SUPFAM" id="SSF51445">
    <property type="entry name" value="(Trans)glycosidases"/>
    <property type="match status" value="1"/>
</dbReference>
<comment type="caution">
    <text evidence="8">The sequence shown here is derived from an EMBL/GenBank/DDBJ whole genome shotgun (WGS) entry which is preliminary data.</text>
</comment>
<dbReference type="SUPFAM" id="SSF74650">
    <property type="entry name" value="Galactose mutarotase-like"/>
    <property type="match status" value="1"/>
</dbReference>
<dbReference type="InterPro" id="IPR033403">
    <property type="entry name" value="DUF5110"/>
</dbReference>
<dbReference type="InterPro" id="IPR025887">
    <property type="entry name" value="Glyco_hydro_31_N_dom"/>
</dbReference>
<feature type="domain" description="Glycosyl hydrolase family 31 C-terminal" evidence="7">
    <location>
        <begin position="602"/>
        <end position="688"/>
    </location>
</feature>
<dbReference type="Gene3D" id="3.20.20.80">
    <property type="entry name" value="Glycosidases"/>
    <property type="match status" value="1"/>
</dbReference>
<evidence type="ECO:0000256" key="1">
    <source>
        <dbReference type="ARBA" id="ARBA00007806"/>
    </source>
</evidence>
<dbReference type="InterPro" id="IPR011013">
    <property type="entry name" value="Gal_mutarotase_sf_dom"/>
</dbReference>
<dbReference type="PANTHER" id="PTHR43863">
    <property type="entry name" value="HYDROLASE, PUTATIVE (AFU_ORTHOLOGUE AFUA_1G03140)-RELATED"/>
    <property type="match status" value="1"/>
</dbReference>
<dbReference type="CDD" id="cd06589">
    <property type="entry name" value="GH31"/>
    <property type="match status" value="1"/>
</dbReference>
<reference evidence="8 9" key="1">
    <citation type="submission" date="2021-11" db="EMBL/GenBank/DDBJ databases">
        <title>Aliifidinibius sp. nov., a new bacterium isolated from saline soil.</title>
        <authorList>
            <person name="Galisteo C."/>
            <person name="De La Haba R."/>
            <person name="Sanchez-Porro C."/>
            <person name="Ventosa A."/>
        </authorList>
    </citation>
    <scope>NUCLEOTIDE SEQUENCE [LARGE SCALE GENOMIC DNA]</scope>
    <source>
        <strain evidence="8 9">KACC 190600</strain>
    </source>
</reference>